<feature type="domain" description="PPM-type phosphatase" evidence="2">
    <location>
        <begin position="13"/>
        <end position="233"/>
    </location>
</feature>
<evidence type="ECO:0000259" key="2">
    <source>
        <dbReference type="PROSITE" id="PS51746"/>
    </source>
</evidence>
<dbReference type="InterPro" id="IPR036457">
    <property type="entry name" value="PPM-type-like_dom_sf"/>
</dbReference>
<evidence type="ECO:0000313" key="3">
    <source>
        <dbReference type="EMBL" id="QDV58125.1"/>
    </source>
</evidence>
<dbReference type="InterPro" id="IPR001932">
    <property type="entry name" value="PPM-type_phosphatase-like_dom"/>
</dbReference>
<keyword evidence="4" id="KW-1185">Reference proteome</keyword>
<dbReference type="EC" id="3.1.3.16" evidence="3"/>
<dbReference type="PANTHER" id="PTHR47992">
    <property type="entry name" value="PROTEIN PHOSPHATASE"/>
    <property type="match status" value="1"/>
</dbReference>
<gene>
    <name evidence="3" type="primary">stp_2</name>
    <name evidence="3" type="ORF">Mal33_41420</name>
</gene>
<dbReference type="InterPro" id="IPR015655">
    <property type="entry name" value="PP2C"/>
</dbReference>
<organism evidence="3 4">
    <name type="scientific">Rosistilla oblonga</name>
    <dbReference type="NCBI Taxonomy" id="2527990"/>
    <lineage>
        <taxon>Bacteria</taxon>
        <taxon>Pseudomonadati</taxon>
        <taxon>Planctomycetota</taxon>
        <taxon>Planctomycetia</taxon>
        <taxon>Pirellulales</taxon>
        <taxon>Pirellulaceae</taxon>
        <taxon>Rosistilla</taxon>
    </lineage>
</organism>
<dbReference type="SMART" id="SM00332">
    <property type="entry name" value="PP2Cc"/>
    <property type="match status" value="1"/>
</dbReference>
<dbReference type="Gene3D" id="3.60.40.10">
    <property type="entry name" value="PPM-type phosphatase domain"/>
    <property type="match status" value="1"/>
</dbReference>
<proteinExistence type="predicted"/>
<dbReference type="SMART" id="SM00331">
    <property type="entry name" value="PP2C_SIG"/>
    <property type="match status" value="1"/>
</dbReference>
<sequence length="409" mass="44168">MRRANNQDSAVVQISDSSDRWQRRGHLFVVADGMGAHAAGELASKLAVEQIPHHYFRPSDAPVAEALRKAIQEANQEIYQRGQKNPEFHNMGTTGSSLVLAPEGAWVGHVGDSRVYRLRNQALEQLTFDHSLVWEMEAAGPIDKKLSRNIPKNVITRSLGPNAQVMVDVEGPWPLQSGDTFLLCSDGLTGQVDDVEIGVLLDCLPPKDACRVMVDLANLRGGPDNITIVVVRVDDADVGGATSVAGQHLPRNPPQVSMPFAMVAGTCLLAAIVFLLLGSHVAAAVAGAVSLVAAGLAIIVGGKSTPLASTTSNTPRSTTSPYRRYDCSDSRALIKNLIGTVNALRDASNEKKWTVDWSEINALEFKAKQAQQSGKSREAVHFQSEAIIATMEQLREQHRRQASDSTIDF</sequence>
<keyword evidence="3" id="KW-0378">Hydrolase</keyword>
<keyword evidence="1" id="KW-0472">Membrane</keyword>
<accession>A0A518IYF7</accession>
<dbReference type="EMBL" id="CP036318">
    <property type="protein sequence ID" value="QDV58125.1"/>
    <property type="molecule type" value="Genomic_DNA"/>
</dbReference>
<feature type="transmembrane region" description="Helical" evidence="1">
    <location>
        <begin position="283"/>
        <end position="302"/>
    </location>
</feature>
<dbReference type="Proteomes" id="UP000316770">
    <property type="component" value="Chromosome"/>
</dbReference>
<name>A0A518IYF7_9BACT</name>
<keyword evidence="1" id="KW-1133">Transmembrane helix</keyword>
<protein>
    <submittedName>
        <fullName evidence="3">Serine/threonine phosphatase stp</fullName>
        <ecNumber evidence="3">3.1.3.16</ecNumber>
    </submittedName>
</protein>
<dbReference type="SUPFAM" id="SSF81606">
    <property type="entry name" value="PP2C-like"/>
    <property type="match status" value="1"/>
</dbReference>
<dbReference type="CDD" id="cd00143">
    <property type="entry name" value="PP2Cc"/>
    <property type="match status" value="1"/>
</dbReference>
<dbReference type="Pfam" id="PF13672">
    <property type="entry name" value="PP2C_2"/>
    <property type="match status" value="1"/>
</dbReference>
<keyword evidence="1" id="KW-0812">Transmembrane</keyword>
<dbReference type="PROSITE" id="PS51746">
    <property type="entry name" value="PPM_2"/>
    <property type="match status" value="1"/>
</dbReference>
<reference evidence="3 4" key="1">
    <citation type="submission" date="2019-02" db="EMBL/GenBank/DDBJ databases">
        <title>Deep-cultivation of Planctomycetes and their phenomic and genomic characterization uncovers novel biology.</title>
        <authorList>
            <person name="Wiegand S."/>
            <person name="Jogler M."/>
            <person name="Boedeker C."/>
            <person name="Pinto D."/>
            <person name="Vollmers J."/>
            <person name="Rivas-Marin E."/>
            <person name="Kohn T."/>
            <person name="Peeters S.H."/>
            <person name="Heuer A."/>
            <person name="Rast P."/>
            <person name="Oberbeckmann S."/>
            <person name="Bunk B."/>
            <person name="Jeske O."/>
            <person name="Meyerdierks A."/>
            <person name="Storesund J.E."/>
            <person name="Kallscheuer N."/>
            <person name="Luecker S."/>
            <person name="Lage O.M."/>
            <person name="Pohl T."/>
            <person name="Merkel B.J."/>
            <person name="Hornburger P."/>
            <person name="Mueller R.-W."/>
            <person name="Bruemmer F."/>
            <person name="Labrenz M."/>
            <person name="Spormann A.M."/>
            <person name="Op den Camp H."/>
            <person name="Overmann J."/>
            <person name="Amann R."/>
            <person name="Jetten M.S.M."/>
            <person name="Mascher T."/>
            <person name="Medema M.H."/>
            <person name="Devos D.P."/>
            <person name="Kaster A.-K."/>
            <person name="Ovreas L."/>
            <person name="Rohde M."/>
            <person name="Galperin M.Y."/>
            <person name="Jogler C."/>
        </authorList>
    </citation>
    <scope>NUCLEOTIDE SEQUENCE [LARGE SCALE GENOMIC DNA]</scope>
    <source>
        <strain evidence="3 4">Mal33</strain>
    </source>
</reference>
<dbReference type="GO" id="GO:0004722">
    <property type="term" value="F:protein serine/threonine phosphatase activity"/>
    <property type="evidence" value="ECO:0007669"/>
    <property type="project" value="UniProtKB-EC"/>
</dbReference>
<feature type="transmembrane region" description="Helical" evidence="1">
    <location>
        <begin position="256"/>
        <end position="277"/>
    </location>
</feature>
<evidence type="ECO:0000313" key="4">
    <source>
        <dbReference type="Proteomes" id="UP000316770"/>
    </source>
</evidence>
<evidence type="ECO:0000256" key="1">
    <source>
        <dbReference type="SAM" id="Phobius"/>
    </source>
</evidence>
<dbReference type="AlphaFoldDB" id="A0A518IYF7"/>